<evidence type="ECO:0000256" key="1">
    <source>
        <dbReference type="ARBA" id="ARBA00022801"/>
    </source>
</evidence>
<feature type="domain" description="GH18" evidence="5">
    <location>
        <begin position="1"/>
        <end position="87"/>
    </location>
</feature>
<evidence type="ECO:0000313" key="6">
    <source>
        <dbReference type="EMBL" id="MPC83155.1"/>
    </source>
</evidence>
<dbReference type="GO" id="GO:0008061">
    <property type="term" value="F:chitin binding"/>
    <property type="evidence" value="ECO:0007669"/>
    <property type="project" value="TreeGrafter"/>
</dbReference>
<evidence type="ECO:0000256" key="3">
    <source>
        <dbReference type="RuleBase" id="RU000489"/>
    </source>
</evidence>
<organism evidence="6 7">
    <name type="scientific">Portunus trituberculatus</name>
    <name type="common">Swimming crab</name>
    <name type="synonym">Neptunus trituberculatus</name>
    <dbReference type="NCBI Taxonomy" id="210409"/>
    <lineage>
        <taxon>Eukaryota</taxon>
        <taxon>Metazoa</taxon>
        <taxon>Ecdysozoa</taxon>
        <taxon>Arthropoda</taxon>
        <taxon>Crustacea</taxon>
        <taxon>Multicrustacea</taxon>
        <taxon>Malacostraca</taxon>
        <taxon>Eumalacostraca</taxon>
        <taxon>Eucarida</taxon>
        <taxon>Decapoda</taxon>
        <taxon>Pleocyemata</taxon>
        <taxon>Brachyura</taxon>
        <taxon>Eubrachyura</taxon>
        <taxon>Portunoidea</taxon>
        <taxon>Portunidae</taxon>
        <taxon>Portuninae</taxon>
        <taxon>Portunus</taxon>
    </lineage>
</organism>
<dbReference type="InterPro" id="IPR050314">
    <property type="entry name" value="Glycosyl_Hydrlase_18"/>
</dbReference>
<name>A0A5B7ILC1_PORTR</name>
<keyword evidence="2 3" id="KW-0326">Glycosidase</keyword>
<dbReference type="AlphaFoldDB" id="A0A5B7ILC1"/>
<comment type="caution">
    <text evidence="6">The sequence shown here is derived from an EMBL/GenBank/DDBJ whole genome shotgun (WGS) entry which is preliminary data.</text>
</comment>
<dbReference type="EMBL" id="VSRR010061714">
    <property type="protein sequence ID" value="MPC83155.1"/>
    <property type="molecule type" value="Genomic_DNA"/>
</dbReference>
<dbReference type="InterPro" id="IPR017853">
    <property type="entry name" value="GH"/>
</dbReference>
<dbReference type="Proteomes" id="UP000324222">
    <property type="component" value="Unassembled WGS sequence"/>
</dbReference>
<dbReference type="GO" id="GO:0006032">
    <property type="term" value="P:chitin catabolic process"/>
    <property type="evidence" value="ECO:0007669"/>
    <property type="project" value="UniProtKB-ARBA"/>
</dbReference>
<dbReference type="PANTHER" id="PTHR11177">
    <property type="entry name" value="CHITINASE"/>
    <property type="match status" value="1"/>
</dbReference>
<accession>A0A5B7ILC1</accession>
<keyword evidence="7" id="KW-1185">Reference proteome</keyword>
<dbReference type="InterPro" id="IPR001223">
    <property type="entry name" value="Glyco_hydro18_cat"/>
</dbReference>
<evidence type="ECO:0000256" key="2">
    <source>
        <dbReference type="ARBA" id="ARBA00023295"/>
    </source>
</evidence>
<dbReference type="Pfam" id="PF00704">
    <property type="entry name" value="Glyco_hydro_18"/>
    <property type="match status" value="1"/>
</dbReference>
<dbReference type="PROSITE" id="PS01095">
    <property type="entry name" value="GH18_1"/>
    <property type="match status" value="1"/>
</dbReference>
<evidence type="ECO:0000259" key="5">
    <source>
        <dbReference type="PROSITE" id="PS51910"/>
    </source>
</evidence>
<evidence type="ECO:0000313" key="7">
    <source>
        <dbReference type="Proteomes" id="UP000324222"/>
    </source>
</evidence>
<dbReference type="SUPFAM" id="SSF51445">
    <property type="entry name" value="(Trans)glycosidases"/>
    <property type="match status" value="1"/>
</dbReference>
<evidence type="ECO:0000256" key="4">
    <source>
        <dbReference type="RuleBase" id="RU004453"/>
    </source>
</evidence>
<sequence>MVSSATSRSTFITSCVKFLLKYGFDGLDLDWEYPAMRGGQPKDKENFALLLQEMKASFKQHKLLLTSAVSAGKATIDLSYNITALAR</sequence>
<dbReference type="GO" id="GO:0004568">
    <property type="term" value="F:chitinase activity"/>
    <property type="evidence" value="ECO:0007669"/>
    <property type="project" value="UniProtKB-ARBA"/>
</dbReference>
<dbReference type="GO" id="GO:0005576">
    <property type="term" value="C:extracellular region"/>
    <property type="evidence" value="ECO:0007669"/>
    <property type="project" value="TreeGrafter"/>
</dbReference>
<dbReference type="Gene3D" id="3.20.20.80">
    <property type="entry name" value="Glycosidases"/>
    <property type="match status" value="1"/>
</dbReference>
<dbReference type="GO" id="GO:0005975">
    <property type="term" value="P:carbohydrate metabolic process"/>
    <property type="evidence" value="ECO:0007669"/>
    <property type="project" value="InterPro"/>
</dbReference>
<dbReference type="InterPro" id="IPR001579">
    <property type="entry name" value="Glyco_hydro_18_chit_AS"/>
</dbReference>
<dbReference type="PANTHER" id="PTHR11177:SF317">
    <property type="entry name" value="CHITINASE 12-RELATED"/>
    <property type="match status" value="1"/>
</dbReference>
<comment type="similarity">
    <text evidence="4">Belongs to the glycosyl hydrolase 18 family.</text>
</comment>
<protein>
    <submittedName>
        <fullName evidence="6">Acidic mammalian chitinase</fullName>
    </submittedName>
</protein>
<reference evidence="6 7" key="1">
    <citation type="submission" date="2019-05" db="EMBL/GenBank/DDBJ databases">
        <title>Another draft genome of Portunus trituberculatus and its Hox gene families provides insights of decapod evolution.</title>
        <authorList>
            <person name="Jeong J.-H."/>
            <person name="Song I."/>
            <person name="Kim S."/>
            <person name="Choi T."/>
            <person name="Kim D."/>
            <person name="Ryu S."/>
            <person name="Kim W."/>
        </authorList>
    </citation>
    <scope>NUCLEOTIDE SEQUENCE [LARGE SCALE GENOMIC DNA]</scope>
    <source>
        <tissue evidence="6">Muscle</tissue>
    </source>
</reference>
<dbReference type="PROSITE" id="PS51910">
    <property type="entry name" value="GH18_2"/>
    <property type="match status" value="1"/>
</dbReference>
<keyword evidence="1 3" id="KW-0378">Hydrolase</keyword>
<proteinExistence type="inferred from homology"/>
<gene>
    <name evidence="6" type="primary">Chia_2</name>
    <name evidence="6" type="ORF">E2C01_077850</name>
</gene>